<name>A0ABN8YKG6_RANTA</name>
<keyword evidence="3" id="KW-1185">Reference proteome</keyword>
<organism evidence="2 3">
    <name type="scientific">Rangifer tarandus platyrhynchus</name>
    <name type="common">Svalbard reindeer</name>
    <dbReference type="NCBI Taxonomy" id="3082113"/>
    <lineage>
        <taxon>Eukaryota</taxon>
        <taxon>Metazoa</taxon>
        <taxon>Chordata</taxon>
        <taxon>Craniata</taxon>
        <taxon>Vertebrata</taxon>
        <taxon>Euteleostomi</taxon>
        <taxon>Mammalia</taxon>
        <taxon>Eutheria</taxon>
        <taxon>Laurasiatheria</taxon>
        <taxon>Artiodactyla</taxon>
        <taxon>Ruminantia</taxon>
        <taxon>Pecora</taxon>
        <taxon>Cervidae</taxon>
        <taxon>Odocoileinae</taxon>
        <taxon>Rangifer</taxon>
    </lineage>
</organism>
<feature type="region of interest" description="Disordered" evidence="1">
    <location>
        <begin position="27"/>
        <end position="62"/>
    </location>
</feature>
<evidence type="ECO:0000256" key="1">
    <source>
        <dbReference type="SAM" id="MobiDB-lite"/>
    </source>
</evidence>
<dbReference type="EMBL" id="OX459956">
    <property type="protein sequence ID" value="CAI9162060.1"/>
    <property type="molecule type" value="Genomic_DNA"/>
</dbReference>
<feature type="compositionally biased region" description="Pro residues" evidence="1">
    <location>
        <begin position="33"/>
        <end position="47"/>
    </location>
</feature>
<gene>
    <name evidence="2" type="ORF">MRATA1EN1_LOCUS11022</name>
</gene>
<evidence type="ECO:0000313" key="2">
    <source>
        <dbReference type="EMBL" id="CAI9162060.1"/>
    </source>
</evidence>
<sequence>MSRKRLIPMFQTRASLENLPAAFWALPNATRSQPPPQNLPQPSPVSPPQIQAAVPLPHERSQPWDSPRFAFLGASRLGCGTDFLQLSGALEGGGGGGCGATPL</sequence>
<accession>A0ABN8YKG6</accession>
<evidence type="ECO:0000313" key="3">
    <source>
        <dbReference type="Proteomes" id="UP001176941"/>
    </source>
</evidence>
<protein>
    <submittedName>
        <fullName evidence="2">Uncharacterized protein</fullName>
    </submittedName>
</protein>
<reference evidence="2" key="1">
    <citation type="submission" date="2023-04" db="EMBL/GenBank/DDBJ databases">
        <authorList>
            <consortium name="ELIXIR-Norway"/>
        </authorList>
    </citation>
    <scope>NUCLEOTIDE SEQUENCE [LARGE SCALE GENOMIC DNA]</scope>
</reference>
<proteinExistence type="predicted"/>
<dbReference type="Proteomes" id="UP001176941">
    <property type="component" value="Chromosome 20"/>
</dbReference>